<dbReference type="Proteomes" id="UP000638353">
    <property type="component" value="Unassembled WGS sequence"/>
</dbReference>
<evidence type="ECO:0000313" key="3">
    <source>
        <dbReference type="EMBL" id="GHD20007.1"/>
    </source>
</evidence>
<reference evidence="3" key="2">
    <citation type="submission" date="2020-09" db="EMBL/GenBank/DDBJ databases">
        <authorList>
            <person name="Sun Q."/>
            <person name="Ohkuma M."/>
        </authorList>
    </citation>
    <scope>NUCLEOTIDE SEQUENCE</scope>
    <source>
        <strain evidence="3">JCM 4637</strain>
    </source>
</reference>
<proteinExistence type="predicted"/>
<dbReference type="PROSITE" id="PS51462">
    <property type="entry name" value="NUDIX"/>
    <property type="match status" value="1"/>
</dbReference>
<dbReference type="SUPFAM" id="SSF55811">
    <property type="entry name" value="Nudix"/>
    <property type="match status" value="1"/>
</dbReference>
<dbReference type="InterPro" id="IPR015797">
    <property type="entry name" value="NUDIX_hydrolase-like_dom_sf"/>
</dbReference>
<dbReference type="RefSeq" id="WP_229898628.1">
    <property type="nucleotide sequence ID" value="NZ_BMVC01000038.1"/>
</dbReference>
<evidence type="ECO:0000256" key="1">
    <source>
        <dbReference type="SAM" id="MobiDB-lite"/>
    </source>
</evidence>
<feature type="region of interest" description="Disordered" evidence="1">
    <location>
        <begin position="121"/>
        <end position="140"/>
    </location>
</feature>
<sequence>MTQTLPPHGIGLYDVRSLRMARTVVPPLSEEDRAARDRVWDQAVAANPSLFDGPAVVCAGLEWEGPHRLLLFWAPVTYRHFALRRVPGCTAWLPSLFVNVLQPTDDGRVLVVRMSKTTAAPGRWQLPGGSAEPPADGGEMDERALRTHAARELAEETGAPLRPGMLKLWTVTRGENASIGLTYLAPPRPVSALQHDFAVLTEAERAAGREPELDEIALIGDPMRLADLTGPHADYLAPLVHRYSTTRPGASDS</sequence>
<dbReference type="InterPro" id="IPR000086">
    <property type="entry name" value="NUDIX_hydrolase_dom"/>
</dbReference>
<reference evidence="3" key="1">
    <citation type="journal article" date="2014" name="Int. J. Syst. Evol. Microbiol.">
        <title>Complete genome sequence of Corynebacterium casei LMG S-19264T (=DSM 44701T), isolated from a smear-ripened cheese.</title>
        <authorList>
            <consortium name="US DOE Joint Genome Institute (JGI-PGF)"/>
            <person name="Walter F."/>
            <person name="Albersmeier A."/>
            <person name="Kalinowski J."/>
            <person name="Ruckert C."/>
        </authorList>
    </citation>
    <scope>NUCLEOTIDE SEQUENCE</scope>
    <source>
        <strain evidence="3">JCM 4637</strain>
    </source>
</reference>
<evidence type="ECO:0000313" key="4">
    <source>
        <dbReference type="Proteomes" id="UP000638353"/>
    </source>
</evidence>
<protein>
    <recommendedName>
        <fullName evidence="2">Nudix hydrolase domain-containing protein</fullName>
    </recommendedName>
</protein>
<feature type="domain" description="Nudix hydrolase" evidence="2">
    <location>
        <begin position="91"/>
        <end position="242"/>
    </location>
</feature>
<name>A0A918XAL8_9ACTN</name>
<dbReference type="EMBL" id="BMVC01000038">
    <property type="protein sequence ID" value="GHD20007.1"/>
    <property type="molecule type" value="Genomic_DNA"/>
</dbReference>
<organism evidence="3 4">
    <name type="scientific">Streptomyces finlayi</name>
    <dbReference type="NCBI Taxonomy" id="67296"/>
    <lineage>
        <taxon>Bacteria</taxon>
        <taxon>Bacillati</taxon>
        <taxon>Actinomycetota</taxon>
        <taxon>Actinomycetes</taxon>
        <taxon>Kitasatosporales</taxon>
        <taxon>Streptomycetaceae</taxon>
        <taxon>Streptomyces</taxon>
    </lineage>
</organism>
<dbReference type="AlphaFoldDB" id="A0A918XAL8"/>
<evidence type="ECO:0000259" key="2">
    <source>
        <dbReference type="PROSITE" id="PS51462"/>
    </source>
</evidence>
<accession>A0A918XAL8</accession>
<comment type="caution">
    <text evidence="3">The sequence shown here is derived from an EMBL/GenBank/DDBJ whole genome shotgun (WGS) entry which is preliminary data.</text>
</comment>
<dbReference type="Pfam" id="PF00293">
    <property type="entry name" value="NUDIX"/>
    <property type="match status" value="1"/>
</dbReference>
<dbReference type="Gene3D" id="3.90.79.10">
    <property type="entry name" value="Nucleoside Triphosphate Pyrophosphohydrolase"/>
    <property type="match status" value="1"/>
</dbReference>
<gene>
    <name evidence="3" type="ORF">GCM10010334_84120</name>
</gene>